<evidence type="ECO:0000313" key="1">
    <source>
        <dbReference type="EMBL" id="PXW87899.1"/>
    </source>
</evidence>
<name>A0A2V3WGD7_9BACI</name>
<gene>
    <name evidence="1" type="ORF">DFR56_10447</name>
</gene>
<protein>
    <submittedName>
        <fullName evidence="1">Uncharacterized protein</fullName>
    </submittedName>
</protein>
<dbReference type="RefSeq" id="WP_244916447.1">
    <property type="nucleotide sequence ID" value="NZ_JBHUHB010000001.1"/>
</dbReference>
<accession>A0A2V3WGD7</accession>
<organism evidence="1 2">
    <name type="scientific">Pseudogracilibacillus auburnensis</name>
    <dbReference type="NCBI Taxonomy" id="1494959"/>
    <lineage>
        <taxon>Bacteria</taxon>
        <taxon>Bacillati</taxon>
        <taxon>Bacillota</taxon>
        <taxon>Bacilli</taxon>
        <taxon>Bacillales</taxon>
        <taxon>Bacillaceae</taxon>
        <taxon>Pseudogracilibacillus</taxon>
    </lineage>
</organism>
<sequence length="46" mass="5496">MYQYRKILELHPDDVPLRSIAMITQHSRQKVIEIIELAKKKGGKYR</sequence>
<dbReference type="AlphaFoldDB" id="A0A2V3WGD7"/>
<comment type="caution">
    <text evidence="1">The sequence shown here is derived from an EMBL/GenBank/DDBJ whole genome shotgun (WGS) entry which is preliminary data.</text>
</comment>
<evidence type="ECO:0000313" key="2">
    <source>
        <dbReference type="Proteomes" id="UP000247978"/>
    </source>
</evidence>
<proteinExistence type="predicted"/>
<reference evidence="1 2" key="1">
    <citation type="submission" date="2018-05" db="EMBL/GenBank/DDBJ databases">
        <title>Genomic Encyclopedia of Type Strains, Phase IV (KMG-IV): sequencing the most valuable type-strain genomes for metagenomic binning, comparative biology and taxonomic classification.</title>
        <authorList>
            <person name="Goeker M."/>
        </authorList>
    </citation>
    <scope>NUCLEOTIDE SEQUENCE [LARGE SCALE GENOMIC DNA]</scope>
    <source>
        <strain evidence="1 2">DSM 28556</strain>
    </source>
</reference>
<keyword evidence="2" id="KW-1185">Reference proteome</keyword>
<dbReference type="Proteomes" id="UP000247978">
    <property type="component" value="Unassembled WGS sequence"/>
</dbReference>
<dbReference type="EMBL" id="QJJQ01000004">
    <property type="protein sequence ID" value="PXW87899.1"/>
    <property type="molecule type" value="Genomic_DNA"/>
</dbReference>